<dbReference type="SUPFAM" id="SSF54909">
    <property type="entry name" value="Dimeric alpha+beta barrel"/>
    <property type="match status" value="1"/>
</dbReference>
<comment type="similarity">
    <text evidence="1">Belongs to the YciI family.</text>
</comment>
<protein>
    <submittedName>
        <fullName evidence="3">YciI family protein</fullName>
    </submittedName>
</protein>
<evidence type="ECO:0000313" key="4">
    <source>
        <dbReference type="Proteomes" id="UP001326110"/>
    </source>
</evidence>
<proteinExistence type="inferred from homology"/>
<sequence>MKNYLCQFIPPRADFLATMSADEQQWMAAHGAFLNDLMAQGLIVAHGPVLDPAGAYGVSLYRIADDQDIDALTARDPLVRNGVGHYVHHPMLHLASRA</sequence>
<dbReference type="Proteomes" id="UP001326110">
    <property type="component" value="Chromosome"/>
</dbReference>
<evidence type="ECO:0000256" key="1">
    <source>
        <dbReference type="ARBA" id="ARBA00007689"/>
    </source>
</evidence>
<dbReference type="InterPro" id="IPR005545">
    <property type="entry name" value="YCII"/>
</dbReference>
<name>A0ABZ0Y216_9BURK</name>
<dbReference type="EMBL" id="CP140152">
    <property type="protein sequence ID" value="WQH06070.1"/>
    <property type="molecule type" value="Genomic_DNA"/>
</dbReference>
<dbReference type="GeneID" id="43163752"/>
<organism evidence="3 4">
    <name type="scientific">Duganella zoogloeoides</name>
    <dbReference type="NCBI Taxonomy" id="75659"/>
    <lineage>
        <taxon>Bacteria</taxon>
        <taxon>Pseudomonadati</taxon>
        <taxon>Pseudomonadota</taxon>
        <taxon>Betaproteobacteria</taxon>
        <taxon>Burkholderiales</taxon>
        <taxon>Oxalobacteraceae</taxon>
        <taxon>Telluria group</taxon>
        <taxon>Duganella</taxon>
    </lineage>
</organism>
<feature type="domain" description="YCII-related" evidence="2">
    <location>
        <begin position="21"/>
        <end position="84"/>
    </location>
</feature>
<dbReference type="Pfam" id="PF03795">
    <property type="entry name" value="YCII"/>
    <property type="match status" value="1"/>
</dbReference>
<accession>A0ABZ0Y216</accession>
<reference evidence="3 4" key="1">
    <citation type="submission" date="2023-11" db="EMBL/GenBank/DDBJ databases">
        <title>MicrobeMod: A computational toolkit for identifying prokaryotic methylation and restriction-modification with nanopore sequencing.</title>
        <authorList>
            <person name="Crits-Christoph A."/>
            <person name="Kang S.C."/>
            <person name="Lee H."/>
            <person name="Ostrov N."/>
        </authorList>
    </citation>
    <scope>NUCLEOTIDE SEQUENCE [LARGE SCALE GENOMIC DNA]</scope>
    <source>
        <strain evidence="3 4">ATCC 25935</strain>
    </source>
</reference>
<evidence type="ECO:0000259" key="2">
    <source>
        <dbReference type="Pfam" id="PF03795"/>
    </source>
</evidence>
<dbReference type="InterPro" id="IPR011008">
    <property type="entry name" value="Dimeric_a/b-barrel"/>
</dbReference>
<keyword evidence="4" id="KW-1185">Reference proteome</keyword>
<evidence type="ECO:0000313" key="3">
    <source>
        <dbReference type="EMBL" id="WQH06070.1"/>
    </source>
</evidence>
<dbReference type="RefSeq" id="WP_019922025.1">
    <property type="nucleotide sequence ID" value="NZ_CP140152.1"/>
</dbReference>
<gene>
    <name evidence="3" type="ORF">SR858_06970</name>
</gene>